<accession>A0A392RMR9</accession>
<dbReference type="EMBL" id="LXQA010245310">
    <property type="protein sequence ID" value="MCI37502.1"/>
    <property type="molecule type" value="Genomic_DNA"/>
</dbReference>
<sequence>MCRTHVDEETHAFTTDECLSMDANLTVYKGKTQMLFEVNLRRHGTLYRAPSS</sequence>
<comment type="caution">
    <text evidence="1">The sequence shown here is derived from an EMBL/GenBank/DDBJ whole genome shotgun (WGS) entry which is preliminary data.</text>
</comment>
<dbReference type="Proteomes" id="UP000265520">
    <property type="component" value="Unassembled WGS sequence"/>
</dbReference>
<keyword evidence="2" id="KW-1185">Reference proteome</keyword>
<organism evidence="1 2">
    <name type="scientific">Trifolium medium</name>
    <dbReference type="NCBI Taxonomy" id="97028"/>
    <lineage>
        <taxon>Eukaryota</taxon>
        <taxon>Viridiplantae</taxon>
        <taxon>Streptophyta</taxon>
        <taxon>Embryophyta</taxon>
        <taxon>Tracheophyta</taxon>
        <taxon>Spermatophyta</taxon>
        <taxon>Magnoliopsida</taxon>
        <taxon>eudicotyledons</taxon>
        <taxon>Gunneridae</taxon>
        <taxon>Pentapetalae</taxon>
        <taxon>rosids</taxon>
        <taxon>fabids</taxon>
        <taxon>Fabales</taxon>
        <taxon>Fabaceae</taxon>
        <taxon>Papilionoideae</taxon>
        <taxon>50 kb inversion clade</taxon>
        <taxon>NPAAA clade</taxon>
        <taxon>Hologalegina</taxon>
        <taxon>IRL clade</taxon>
        <taxon>Trifolieae</taxon>
        <taxon>Trifolium</taxon>
    </lineage>
</organism>
<reference evidence="1 2" key="1">
    <citation type="journal article" date="2018" name="Front. Plant Sci.">
        <title>Red Clover (Trifolium pratense) and Zigzag Clover (T. medium) - A Picture of Genomic Similarities and Differences.</title>
        <authorList>
            <person name="Dluhosova J."/>
            <person name="Istvanek J."/>
            <person name="Nedelnik J."/>
            <person name="Repkova J."/>
        </authorList>
    </citation>
    <scope>NUCLEOTIDE SEQUENCE [LARGE SCALE GENOMIC DNA]</scope>
    <source>
        <strain evidence="2">cv. 10/8</strain>
        <tissue evidence="1">Leaf</tissue>
    </source>
</reference>
<name>A0A392RMR9_9FABA</name>
<evidence type="ECO:0000313" key="2">
    <source>
        <dbReference type="Proteomes" id="UP000265520"/>
    </source>
</evidence>
<protein>
    <submittedName>
        <fullName evidence="1">Uncharacterized protein</fullName>
    </submittedName>
</protein>
<evidence type="ECO:0000313" key="1">
    <source>
        <dbReference type="EMBL" id="MCI37502.1"/>
    </source>
</evidence>
<proteinExistence type="predicted"/>
<dbReference type="AlphaFoldDB" id="A0A392RMR9"/>